<evidence type="ECO:0000313" key="1">
    <source>
        <dbReference type="EMBL" id="CBH15849.1"/>
    </source>
</evidence>
<dbReference type="RefSeq" id="XP_011778113.1">
    <property type="nucleotide sequence ID" value="XM_011779811.1"/>
</dbReference>
<name>D0A3K5_TRYB9</name>
<reference evidence="2" key="1">
    <citation type="journal article" date="2010" name="PLoS Negl. Trop. Dis.">
        <title>The genome sequence of Trypanosoma brucei gambiense, causative agent of chronic human african trypanosomiasis.</title>
        <authorList>
            <person name="Jackson A.P."/>
            <person name="Sanders M."/>
            <person name="Berry A."/>
            <person name="McQuillan J."/>
            <person name="Aslett M.A."/>
            <person name="Quail M.A."/>
            <person name="Chukualim B."/>
            <person name="Capewell P."/>
            <person name="MacLeod A."/>
            <person name="Melville S.E."/>
            <person name="Gibson W."/>
            <person name="Barry J.D."/>
            <person name="Berriman M."/>
            <person name="Hertz-Fowler C."/>
        </authorList>
    </citation>
    <scope>NUCLEOTIDE SEQUENCE [LARGE SCALE GENOMIC DNA]</scope>
    <source>
        <strain evidence="2">MHOM/CI/86/DAL972</strain>
    </source>
</reference>
<proteinExistence type="predicted"/>
<dbReference type="GeneID" id="23866066"/>
<sequence length="145" mass="16721">MLTGCGSVLHLYYHSGSRCRLKVLRYGFIHPCSWRKGGGSERHVQGAANCWLRPSCFLIVCHRYHPFDTKSEAVIFCVCVCYGHLHTFPARSGRLIVTRIWQFDAHTHTQPPVTRTRLFLNPSFLGLSDLTIFKRRQRLLPLISH</sequence>
<gene>
    <name evidence="1" type="ORF">TbgDal_X9400</name>
</gene>
<evidence type="ECO:0000313" key="2">
    <source>
        <dbReference type="Proteomes" id="UP000002316"/>
    </source>
</evidence>
<organism evidence="1 2">
    <name type="scientific">Trypanosoma brucei gambiense (strain MHOM/CI/86/DAL972)</name>
    <dbReference type="NCBI Taxonomy" id="679716"/>
    <lineage>
        <taxon>Eukaryota</taxon>
        <taxon>Discoba</taxon>
        <taxon>Euglenozoa</taxon>
        <taxon>Kinetoplastea</taxon>
        <taxon>Metakinetoplastina</taxon>
        <taxon>Trypanosomatida</taxon>
        <taxon>Trypanosomatidae</taxon>
        <taxon>Trypanosoma</taxon>
    </lineage>
</organism>
<dbReference type="Proteomes" id="UP000002316">
    <property type="component" value="Chromosome 10"/>
</dbReference>
<protein>
    <submittedName>
        <fullName evidence="1">Uncharacterized protein</fullName>
    </submittedName>
</protein>
<dbReference type="KEGG" id="tbg:TbgDal_X9400"/>
<dbReference type="EMBL" id="FN554973">
    <property type="protein sequence ID" value="CBH15849.1"/>
    <property type="molecule type" value="Genomic_DNA"/>
</dbReference>
<dbReference type="AlphaFoldDB" id="D0A3K5"/>
<accession>D0A3K5</accession>